<dbReference type="Pfam" id="PF00270">
    <property type="entry name" value="DEAD"/>
    <property type="match status" value="1"/>
</dbReference>
<dbReference type="OrthoDB" id="9804325at2"/>
<dbReference type="PANTHER" id="PTHR47964:SF1">
    <property type="entry name" value="ATP-DEPENDENT DNA HELICASE HOMOLOG RECG, CHLOROPLASTIC"/>
    <property type="match status" value="1"/>
</dbReference>
<keyword evidence="9 15" id="KW-0233">DNA recombination</keyword>
<keyword evidence="5 15" id="KW-0378">Hydrolase</keyword>
<dbReference type="CDD" id="cd17992">
    <property type="entry name" value="DEXHc_RecG"/>
    <property type="match status" value="1"/>
</dbReference>
<keyword evidence="20" id="KW-1185">Reference proteome</keyword>
<dbReference type="Pfam" id="PF19833">
    <property type="entry name" value="RecG_dom3_C"/>
    <property type="match status" value="1"/>
</dbReference>
<dbReference type="GO" id="GO:0016787">
    <property type="term" value="F:hydrolase activity"/>
    <property type="evidence" value="ECO:0007669"/>
    <property type="project" value="UniProtKB-KW"/>
</dbReference>
<dbReference type="InterPro" id="IPR027417">
    <property type="entry name" value="P-loop_NTPase"/>
</dbReference>
<evidence type="ECO:0000256" key="8">
    <source>
        <dbReference type="ARBA" id="ARBA00023125"/>
    </source>
</evidence>
<keyword evidence="3 15" id="KW-0547">Nucleotide-binding</keyword>
<feature type="domain" description="Helicase ATP-binding" evidence="16">
    <location>
        <begin position="288"/>
        <end position="453"/>
    </location>
</feature>
<dbReference type="InterPro" id="IPR001650">
    <property type="entry name" value="Helicase_C-like"/>
</dbReference>
<dbReference type="InterPro" id="IPR011545">
    <property type="entry name" value="DEAD/DEAH_box_helicase_dom"/>
</dbReference>
<evidence type="ECO:0000256" key="4">
    <source>
        <dbReference type="ARBA" id="ARBA00022763"/>
    </source>
</evidence>
<feature type="domain" description="Helicase C-terminal" evidence="17">
    <location>
        <begin position="486"/>
        <end position="632"/>
    </location>
</feature>
<dbReference type="Proteomes" id="UP000435877">
    <property type="component" value="Unassembled WGS sequence"/>
</dbReference>
<proteinExistence type="inferred from homology"/>
<comment type="function">
    <text evidence="15">Plays a critical role in recombination and DNA repair. Helps process Holliday junction intermediates to mature products by catalyzing branch migration. Has replication fork regression activity, unwinds stalled or blocked replication forks to make a HJ that can be resolved. Has a DNA unwinding activity characteristic of a DNA helicase with 3'-5' polarity.</text>
</comment>
<dbReference type="GO" id="GO:0006281">
    <property type="term" value="P:DNA repair"/>
    <property type="evidence" value="ECO:0007669"/>
    <property type="project" value="UniProtKB-UniRule"/>
</dbReference>
<dbReference type="InterPro" id="IPR033454">
    <property type="entry name" value="RecG_wedge"/>
</dbReference>
<dbReference type="AlphaFoldDB" id="A0A5S9PFF7"/>
<keyword evidence="4 15" id="KW-0227">DNA damage</keyword>
<dbReference type="NCBIfam" id="NF008166">
    <property type="entry name" value="PRK10917.1-4"/>
    <property type="match status" value="1"/>
</dbReference>
<accession>A0A5S9PFF7</accession>
<dbReference type="SUPFAM" id="SSF50249">
    <property type="entry name" value="Nucleic acid-binding proteins"/>
    <property type="match status" value="1"/>
</dbReference>
<dbReference type="InterPro" id="IPR047112">
    <property type="entry name" value="RecG/Mfd"/>
</dbReference>
<dbReference type="PROSITE" id="PS51192">
    <property type="entry name" value="HELICASE_ATP_BIND_1"/>
    <property type="match status" value="1"/>
</dbReference>
<dbReference type="InterPro" id="IPR004609">
    <property type="entry name" value="ATP-dep_DNA_helicase_RecG"/>
</dbReference>
<evidence type="ECO:0000313" key="18">
    <source>
        <dbReference type="EMBL" id="CAA0102752.1"/>
    </source>
</evidence>
<dbReference type="GO" id="GO:0005524">
    <property type="term" value="F:ATP binding"/>
    <property type="evidence" value="ECO:0007669"/>
    <property type="project" value="UniProtKB-KW"/>
</dbReference>
<dbReference type="FunFam" id="3.40.50.300:FF:000391">
    <property type="entry name" value="ATP-dependent DNA helicase RecG"/>
    <property type="match status" value="1"/>
</dbReference>
<dbReference type="Gene3D" id="3.40.50.300">
    <property type="entry name" value="P-loop containing nucleotide triphosphate hydrolases"/>
    <property type="match status" value="2"/>
</dbReference>
<dbReference type="GO" id="GO:0043138">
    <property type="term" value="F:3'-5' DNA helicase activity"/>
    <property type="evidence" value="ECO:0007669"/>
    <property type="project" value="UniProtKB-EC"/>
</dbReference>
<evidence type="ECO:0000256" key="13">
    <source>
        <dbReference type="ARBA" id="ARBA00034808"/>
    </source>
</evidence>
<evidence type="ECO:0000256" key="1">
    <source>
        <dbReference type="ARBA" id="ARBA00007504"/>
    </source>
</evidence>
<dbReference type="SMART" id="SM00487">
    <property type="entry name" value="DEXDc"/>
    <property type="match status" value="1"/>
</dbReference>
<keyword evidence="7 15" id="KW-0067">ATP-binding</keyword>
<comment type="catalytic activity">
    <reaction evidence="12 15">
        <text>Couples ATP hydrolysis with the unwinding of duplex DNA by translocating in the 3'-5' direction.</text>
        <dbReference type="EC" id="5.6.2.4"/>
    </reaction>
</comment>
<dbReference type="PROSITE" id="PS51194">
    <property type="entry name" value="HELICASE_CTER"/>
    <property type="match status" value="1"/>
</dbReference>
<dbReference type="EMBL" id="CACSIK010000004">
    <property type="protein sequence ID" value="CAA0113929.1"/>
    <property type="molecule type" value="Genomic_DNA"/>
</dbReference>
<dbReference type="NCBIfam" id="TIGR00643">
    <property type="entry name" value="recG"/>
    <property type="match status" value="1"/>
</dbReference>
<evidence type="ECO:0000313" key="21">
    <source>
        <dbReference type="Proteomes" id="UP000439591"/>
    </source>
</evidence>
<dbReference type="InterPro" id="IPR014001">
    <property type="entry name" value="Helicase_ATP-bd"/>
</dbReference>
<evidence type="ECO:0000256" key="11">
    <source>
        <dbReference type="ARBA" id="ARBA00023235"/>
    </source>
</evidence>
<evidence type="ECO:0000256" key="5">
    <source>
        <dbReference type="ARBA" id="ARBA00022801"/>
    </source>
</evidence>
<dbReference type="NCBIfam" id="NF008163">
    <property type="entry name" value="PRK10917.1-1"/>
    <property type="match status" value="1"/>
</dbReference>
<name>A0A5S9PFF7_9GAMM</name>
<dbReference type="Pfam" id="PF17191">
    <property type="entry name" value="RecG_wedge"/>
    <property type="match status" value="1"/>
</dbReference>
<dbReference type="CDD" id="cd04488">
    <property type="entry name" value="RecG_wedge_OBF"/>
    <property type="match status" value="1"/>
</dbReference>
<dbReference type="CDD" id="cd18811">
    <property type="entry name" value="SF2_C_RecG"/>
    <property type="match status" value="1"/>
</dbReference>
<dbReference type="Pfam" id="PF00271">
    <property type="entry name" value="Helicase_C"/>
    <property type="match status" value="1"/>
</dbReference>
<dbReference type="GO" id="GO:0006310">
    <property type="term" value="P:DNA recombination"/>
    <property type="evidence" value="ECO:0007669"/>
    <property type="project" value="UniProtKB-UniRule"/>
</dbReference>
<dbReference type="InterPro" id="IPR012340">
    <property type="entry name" value="NA-bd_OB-fold"/>
</dbReference>
<dbReference type="EMBL" id="CACSIM010000003">
    <property type="protein sequence ID" value="CAA0102752.1"/>
    <property type="molecule type" value="Genomic_DNA"/>
</dbReference>
<gene>
    <name evidence="18" type="primary">recG</name>
    <name evidence="19" type="ORF">IHBHHGIJ_03510</name>
    <name evidence="18" type="ORF">KFEGEMFD_01931</name>
</gene>
<evidence type="ECO:0000259" key="17">
    <source>
        <dbReference type="PROSITE" id="PS51194"/>
    </source>
</evidence>
<dbReference type="InterPro" id="IPR045562">
    <property type="entry name" value="RecG_dom3_C"/>
</dbReference>
<organism evidence="18 21">
    <name type="scientific">Zhongshania aliphaticivorans</name>
    <dbReference type="NCBI Taxonomy" id="1470434"/>
    <lineage>
        <taxon>Bacteria</taxon>
        <taxon>Pseudomonadati</taxon>
        <taxon>Pseudomonadota</taxon>
        <taxon>Gammaproteobacteria</taxon>
        <taxon>Cellvibrionales</taxon>
        <taxon>Spongiibacteraceae</taxon>
        <taxon>Zhongshania</taxon>
    </lineage>
</organism>
<dbReference type="Gene3D" id="2.40.50.140">
    <property type="entry name" value="Nucleic acid-binding proteins"/>
    <property type="match status" value="1"/>
</dbReference>
<reference evidence="20 21" key="1">
    <citation type="submission" date="2019-11" db="EMBL/GenBank/DDBJ databases">
        <authorList>
            <person name="Holert J."/>
        </authorList>
    </citation>
    <scope>NUCLEOTIDE SEQUENCE [LARGE SCALE GENOMIC DNA]</scope>
    <source>
        <strain evidence="18">BC3_2A</strain>
        <strain evidence="19">SB11_1A</strain>
    </source>
</reference>
<keyword evidence="10 15" id="KW-0234">DNA repair</keyword>
<evidence type="ECO:0000256" key="14">
    <source>
        <dbReference type="ARBA" id="ARBA00048988"/>
    </source>
</evidence>
<sequence length="697" mass="77427">MTNKALHQLSVNTLKGVGPRLQEKLAALSIFSVQDLLFHLPLRYQDRTRITPLAALQLNADVVFEGTILLSDIVFGRRRSLVCKLQDHTGTTTLRFFHFNAAQKAQLIPGTKIRCYGEARRGSGGLEFYHPEYTVIQSGSAIAVEERLTPIYPSTEGFAQTSWRKLCNQALQYLDQHPITEWLPSNALPSHISKNNWTLADALRYLHHPPTDASLSQLHDGCHPSQQRLAFEELLAHNLALQELRRETQRFGAPPLNGPSALQKTFLSQLGFTLTGAQQRVAKEIAKDLHSQIPMLRLVQGDVGSGKTAVAALAALRAISSGYQVAIMAPTEILAEQHYQNFSQWFEPLELNVAWLTGKLKGKARQLQSDAIASHEAHVAVGTHALFQNDVEFAKLGLVIIDEQHRFGVHQRLALKQKAAANVGQPHQLIMTATPIPRTLAMTAYADLDTSIIDELPPGRTPVNTVVLANDRRDDVMERLRAVCASGQQAYWVCTLIEESDKLQAQAAESSWELLKETLPELKVGLVHGRMKPKEKAAVMAEFKAAKLHLLVATTVIEVGVDVPNASLMIIENAERLGLAQLHQLRGRVGRGSRQSYCVLLYQSPLSRNGKQRLAALRDSTDGFVIAEQDLQLRGPGEVLGTRQTGLMTFKIADLQRDAELLDSVRQQAEIIMQQHPERVKPLIQRWLSNRTIYASV</sequence>
<evidence type="ECO:0000313" key="20">
    <source>
        <dbReference type="Proteomes" id="UP000435877"/>
    </source>
</evidence>
<dbReference type="EC" id="5.6.2.4" evidence="13 15"/>
<keyword evidence="8" id="KW-0238">DNA-binding</keyword>
<evidence type="ECO:0000259" key="16">
    <source>
        <dbReference type="PROSITE" id="PS51192"/>
    </source>
</evidence>
<comment type="catalytic activity">
    <reaction evidence="14 15">
        <text>ATP + H2O = ADP + phosphate + H(+)</text>
        <dbReference type="Rhea" id="RHEA:13065"/>
        <dbReference type="ChEBI" id="CHEBI:15377"/>
        <dbReference type="ChEBI" id="CHEBI:15378"/>
        <dbReference type="ChEBI" id="CHEBI:30616"/>
        <dbReference type="ChEBI" id="CHEBI:43474"/>
        <dbReference type="ChEBI" id="CHEBI:456216"/>
        <dbReference type="EC" id="5.6.2.4"/>
    </reaction>
</comment>
<evidence type="ECO:0000256" key="9">
    <source>
        <dbReference type="ARBA" id="ARBA00023172"/>
    </source>
</evidence>
<keyword evidence="6 15" id="KW-0347">Helicase</keyword>
<dbReference type="GO" id="GO:0003677">
    <property type="term" value="F:DNA binding"/>
    <property type="evidence" value="ECO:0007669"/>
    <property type="project" value="UniProtKB-KW"/>
</dbReference>
<evidence type="ECO:0000313" key="19">
    <source>
        <dbReference type="EMBL" id="CAA0113929.1"/>
    </source>
</evidence>
<dbReference type="Proteomes" id="UP000439591">
    <property type="component" value="Unassembled WGS sequence"/>
</dbReference>
<dbReference type="RefSeq" id="WP_159270282.1">
    <property type="nucleotide sequence ID" value="NZ_CACSIK010000004.1"/>
</dbReference>
<dbReference type="NCBIfam" id="NF008168">
    <property type="entry name" value="PRK10917.2-2"/>
    <property type="match status" value="1"/>
</dbReference>
<dbReference type="PANTHER" id="PTHR47964">
    <property type="entry name" value="ATP-DEPENDENT DNA HELICASE HOMOLOG RECG, CHLOROPLASTIC"/>
    <property type="match status" value="1"/>
</dbReference>
<protein>
    <recommendedName>
        <fullName evidence="2 15">ATP-dependent DNA helicase RecG</fullName>
        <ecNumber evidence="13 15">5.6.2.4</ecNumber>
    </recommendedName>
</protein>
<dbReference type="NCBIfam" id="NF008165">
    <property type="entry name" value="PRK10917.1-3"/>
    <property type="match status" value="1"/>
</dbReference>
<dbReference type="SMART" id="SM00490">
    <property type="entry name" value="HELICc"/>
    <property type="match status" value="1"/>
</dbReference>
<evidence type="ECO:0000256" key="15">
    <source>
        <dbReference type="RuleBase" id="RU363016"/>
    </source>
</evidence>
<evidence type="ECO:0000256" key="3">
    <source>
        <dbReference type="ARBA" id="ARBA00022741"/>
    </source>
</evidence>
<evidence type="ECO:0000256" key="6">
    <source>
        <dbReference type="ARBA" id="ARBA00022806"/>
    </source>
</evidence>
<dbReference type="SUPFAM" id="SSF52540">
    <property type="entry name" value="P-loop containing nucleoside triphosphate hydrolases"/>
    <property type="match status" value="2"/>
</dbReference>
<evidence type="ECO:0000256" key="10">
    <source>
        <dbReference type="ARBA" id="ARBA00023204"/>
    </source>
</evidence>
<evidence type="ECO:0000256" key="2">
    <source>
        <dbReference type="ARBA" id="ARBA00017846"/>
    </source>
</evidence>
<keyword evidence="11" id="KW-0413">Isomerase</keyword>
<comment type="similarity">
    <text evidence="1 15">Belongs to the helicase family. RecG subfamily.</text>
</comment>
<evidence type="ECO:0000256" key="7">
    <source>
        <dbReference type="ARBA" id="ARBA00022840"/>
    </source>
</evidence>
<evidence type="ECO:0000256" key="12">
    <source>
        <dbReference type="ARBA" id="ARBA00034617"/>
    </source>
</evidence>